<organism evidence="1 2">
    <name type="scientific">Aspergillus granulosus</name>
    <dbReference type="NCBI Taxonomy" id="176169"/>
    <lineage>
        <taxon>Eukaryota</taxon>
        <taxon>Fungi</taxon>
        <taxon>Dikarya</taxon>
        <taxon>Ascomycota</taxon>
        <taxon>Pezizomycotina</taxon>
        <taxon>Eurotiomycetes</taxon>
        <taxon>Eurotiomycetidae</taxon>
        <taxon>Eurotiales</taxon>
        <taxon>Aspergillaceae</taxon>
        <taxon>Aspergillus</taxon>
        <taxon>Aspergillus subgen. Nidulantes</taxon>
    </lineage>
</organism>
<protein>
    <recommendedName>
        <fullName evidence="3">Methyltransferase domain-containing protein</fullName>
    </recommendedName>
</protein>
<evidence type="ECO:0008006" key="3">
    <source>
        <dbReference type="Google" id="ProtNLM"/>
    </source>
</evidence>
<dbReference type="Proteomes" id="UP001610334">
    <property type="component" value="Unassembled WGS sequence"/>
</dbReference>
<proteinExistence type="predicted"/>
<reference evidence="1 2" key="1">
    <citation type="submission" date="2024-07" db="EMBL/GenBank/DDBJ databases">
        <title>Section-level genome sequencing and comparative genomics of Aspergillus sections Usti and Cavernicolus.</title>
        <authorList>
            <consortium name="Lawrence Berkeley National Laboratory"/>
            <person name="Nybo J.L."/>
            <person name="Vesth T.C."/>
            <person name="Theobald S."/>
            <person name="Frisvad J.C."/>
            <person name="Larsen T.O."/>
            <person name="Kjaerboelling I."/>
            <person name="Rothschild-Mancinelli K."/>
            <person name="Lyhne E.K."/>
            <person name="Kogle M.E."/>
            <person name="Barry K."/>
            <person name="Clum A."/>
            <person name="Na H."/>
            <person name="Ledsgaard L."/>
            <person name="Lin J."/>
            <person name="Lipzen A."/>
            <person name="Kuo A."/>
            <person name="Riley R."/>
            <person name="Mondo S."/>
            <person name="Labutti K."/>
            <person name="Haridas S."/>
            <person name="Pangalinan J."/>
            <person name="Salamov A.A."/>
            <person name="Simmons B.A."/>
            <person name="Magnuson J.K."/>
            <person name="Chen J."/>
            <person name="Drula E."/>
            <person name="Henrissat B."/>
            <person name="Wiebenga A."/>
            <person name="Lubbers R.J."/>
            <person name="Gomes A.C."/>
            <person name="Makela M.R."/>
            <person name="Stajich J."/>
            <person name="Grigoriev I.V."/>
            <person name="Mortensen U.H."/>
            <person name="De Vries R.P."/>
            <person name="Baker S.E."/>
            <person name="Andersen M.R."/>
        </authorList>
    </citation>
    <scope>NUCLEOTIDE SEQUENCE [LARGE SCALE GENOMIC DNA]</scope>
    <source>
        <strain evidence="1 2">CBS 588.65</strain>
    </source>
</reference>
<accession>A0ABR4HEB9</accession>
<dbReference type="EMBL" id="JBFXLT010000037">
    <property type="protein sequence ID" value="KAL2813833.1"/>
    <property type="molecule type" value="Genomic_DNA"/>
</dbReference>
<evidence type="ECO:0000313" key="2">
    <source>
        <dbReference type="Proteomes" id="UP001610334"/>
    </source>
</evidence>
<evidence type="ECO:0000313" key="1">
    <source>
        <dbReference type="EMBL" id="KAL2813833.1"/>
    </source>
</evidence>
<comment type="caution">
    <text evidence="1">The sequence shown here is derived from an EMBL/GenBank/DDBJ whole genome shotgun (WGS) entry which is preliminary data.</text>
</comment>
<name>A0ABR4HEB9_9EURO</name>
<keyword evidence="2" id="KW-1185">Reference proteome</keyword>
<dbReference type="InterPro" id="IPR029063">
    <property type="entry name" value="SAM-dependent_MTases_sf"/>
</dbReference>
<gene>
    <name evidence="1" type="ORF">BJX63DRAFT_393383</name>
</gene>
<sequence length="281" mass="31469">MSKNREMYPLGRDEVESRRLNEQHKFLLDVVDGAIDQNVPLDNVSAVADVATGTGIWLWDAKHVLDQKSGESERYFHGFDISAAQFPPTPQSIQLSVQDVFQPFPAEFLNCFDLVHVRLMVTAFPESKFQEAVENVLTILKPGGYLQWVEIDFSAVEAQTDSDARVATSAKLWMKFVDLNQMSRCAPDALFKAYINAGLLNVVNKSFLIRGRDELRERAQAWQTQFFSTIMPLVLLKVGEAADNEAASEKAAVIKKDLESYFADGEVVDTRFGTVVGQKPT</sequence>
<dbReference type="SUPFAM" id="SSF53335">
    <property type="entry name" value="S-adenosyl-L-methionine-dependent methyltransferases"/>
    <property type="match status" value="1"/>
</dbReference>
<dbReference type="CDD" id="cd02440">
    <property type="entry name" value="AdoMet_MTases"/>
    <property type="match status" value="1"/>
</dbReference>
<dbReference type="Gene3D" id="3.40.50.150">
    <property type="entry name" value="Vaccinia Virus protein VP39"/>
    <property type="match status" value="1"/>
</dbReference>